<name>A0AAV1I8J7_9CHLO</name>
<dbReference type="GO" id="GO:0042645">
    <property type="term" value="C:mitochondrial nucleoid"/>
    <property type="evidence" value="ECO:0007669"/>
    <property type="project" value="TreeGrafter"/>
</dbReference>
<reference evidence="2 3" key="1">
    <citation type="submission" date="2023-10" db="EMBL/GenBank/DDBJ databases">
        <authorList>
            <person name="Maclean D."/>
            <person name="Macfadyen A."/>
        </authorList>
    </citation>
    <scope>NUCLEOTIDE SEQUENCE [LARGE SCALE GENOMIC DNA]</scope>
</reference>
<evidence type="ECO:0000313" key="3">
    <source>
        <dbReference type="Proteomes" id="UP001314263"/>
    </source>
</evidence>
<protein>
    <recommendedName>
        <fullName evidence="1">ApaG domain-containing protein</fullName>
    </recommendedName>
</protein>
<organism evidence="2 3">
    <name type="scientific">Coccomyxa viridis</name>
    <dbReference type="NCBI Taxonomy" id="1274662"/>
    <lineage>
        <taxon>Eukaryota</taxon>
        <taxon>Viridiplantae</taxon>
        <taxon>Chlorophyta</taxon>
        <taxon>core chlorophytes</taxon>
        <taxon>Trebouxiophyceae</taxon>
        <taxon>Trebouxiophyceae incertae sedis</taxon>
        <taxon>Coccomyxaceae</taxon>
        <taxon>Coccomyxa</taxon>
    </lineage>
</organism>
<proteinExistence type="predicted"/>
<comment type="caution">
    <text evidence="2">The sequence shown here is derived from an EMBL/GenBank/DDBJ whole genome shotgun (WGS) entry which is preliminary data.</text>
</comment>
<dbReference type="PANTHER" id="PTHR14289">
    <property type="entry name" value="F-BOX ONLY PROTEIN 3"/>
    <property type="match status" value="1"/>
</dbReference>
<dbReference type="PROSITE" id="PS51087">
    <property type="entry name" value="APAG"/>
    <property type="match status" value="1"/>
</dbReference>
<dbReference type="Gene3D" id="2.60.40.1470">
    <property type="entry name" value="ApaG domain"/>
    <property type="match status" value="1"/>
</dbReference>
<dbReference type="InterPro" id="IPR007474">
    <property type="entry name" value="ApaG_domain"/>
</dbReference>
<dbReference type="InterPro" id="IPR036767">
    <property type="entry name" value="ApaG_sf"/>
</dbReference>
<dbReference type="AlphaFoldDB" id="A0AAV1I8J7"/>
<dbReference type="GO" id="GO:0005634">
    <property type="term" value="C:nucleus"/>
    <property type="evidence" value="ECO:0007669"/>
    <property type="project" value="TreeGrafter"/>
</dbReference>
<sequence length="257" mass="27874">MSVKKKAALTLYRAAQKTARKIDAAFGGLDVRLPLDKSAWQHAAHEWSSPTDDYRLKAVSELLPDLPKAPGNGSFRRGELKRSIRANFEASAAASDGQTSALLDLGFDALRVLAEQFTLEQCSSSASTQGVLVEITTAPIGNRIPVDLIETATLRPVWTYRVRVENIGQKKVQLLGRQWLIITSEGQQHAVVPRGSTGVVGCTPILKPGECFQYYSATDLSTSSGSMRGSFQMVELGRGNDPVRTFDAVIPSVLLQS</sequence>
<keyword evidence="3" id="KW-1185">Reference proteome</keyword>
<dbReference type="Pfam" id="PF04379">
    <property type="entry name" value="DUF525"/>
    <property type="match status" value="1"/>
</dbReference>
<dbReference type="PANTHER" id="PTHR14289:SF16">
    <property type="entry name" value="POLYMERASE DELTA-INTERACTING PROTEIN 2"/>
    <property type="match status" value="1"/>
</dbReference>
<dbReference type="SUPFAM" id="SSF110069">
    <property type="entry name" value="ApaG-like"/>
    <property type="match status" value="1"/>
</dbReference>
<dbReference type="EMBL" id="CAUYUE010000008">
    <property type="protein sequence ID" value="CAK0783037.1"/>
    <property type="molecule type" value="Genomic_DNA"/>
</dbReference>
<evidence type="ECO:0000313" key="2">
    <source>
        <dbReference type="EMBL" id="CAK0783037.1"/>
    </source>
</evidence>
<gene>
    <name evidence="2" type="ORF">CVIRNUC_006232</name>
</gene>
<feature type="domain" description="ApaG" evidence="1">
    <location>
        <begin position="125"/>
        <end position="257"/>
    </location>
</feature>
<dbReference type="GO" id="GO:0070987">
    <property type="term" value="P:error-free translesion synthesis"/>
    <property type="evidence" value="ECO:0007669"/>
    <property type="project" value="TreeGrafter"/>
</dbReference>
<evidence type="ECO:0000259" key="1">
    <source>
        <dbReference type="PROSITE" id="PS51087"/>
    </source>
</evidence>
<dbReference type="Proteomes" id="UP001314263">
    <property type="component" value="Unassembled WGS sequence"/>
</dbReference>
<accession>A0AAV1I8J7</accession>